<dbReference type="RefSeq" id="YP_009464107.1">
    <property type="nucleotide sequence ID" value="NC_037023.1"/>
</dbReference>
<name>A0A2L0A1D0_9MYRT</name>
<reference evidence="1" key="2">
    <citation type="submission" date="2017-03" db="EMBL/GenBank/DDBJ databases">
        <authorList>
            <person name="Afonso C.L."/>
            <person name="Miller P.J."/>
            <person name="Scott M.A."/>
            <person name="Spackman E."/>
            <person name="Goraichik I."/>
            <person name="Dimitrov K.M."/>
            <person name="Suarez D.L."/>
            <person name="Swayne D.E."/>
        </authorList>
    </citation>
    <scope>NUCLEOTIDE SEQUENCE</scope>
</reference>
<proteinExistence type="predicted"/>
<sequence>MTIHLLYFHGNRDKKTLWKNGGSIRYCLRGNSNSGAV</sequence>
<organism evidence="1">
    <name type="scientific">Trapa maximowiczii</name>
    <dbReference type="NCBI Taxonomy" id="162053"/>
    <lineage>
        <taxon>Eukaryota</taxon>
        <taxon>Viridiplantae</taxon>
        <taxon>Streptophyta</taxon>
        <taxon>Embryophyta</taxon>
        <taxon>Tracheophyta</taxon>
        <taxon>Spermatophyta</taxon>
        <taxon>Magnoliopsida</taxon>
        <taxon>eudicotyledons</taxon>
        <taxon>Gunneridae</taxon>
        <taxon>Pentapetalae</taxon>
        <taxon>rosids</taxon>
        <taxon>malvids</taxon>
        <taxon>Myrtales</taxon>
        <taxon>Lythraceae</taxon>
        <taxon>Trapa</taxon>
    </lineage>
</organism>
<protein>
    <submittedName>
        <fullName evidence="1">Acetyl-CoA carboxylase carboxyltransferase beta subunit</fullName>
    </submittedName>
</protein>
<dbReference type="AlphaFoldDB" id="A0A2L0A1D0"/>
<reference evidence="1" key="1">
    <citation type="journal article" date="2017" name="Aquat. Bot.">
        <title>The complete chloroplast DNA sequence of Trapa maximowiczii Korsh. (Trapaceae), and comparative analysis with other Myrtales species.</title>
        <authorList>
            <person name="Xue Z.-Q."/>
            <person name="Xue J.-H."/>
            <person name="Victorovna K.M."/>
            <person name="Ma K.-P."/>
        </authorList>
    </citation>
    <scope>NUCLEOTIDE SEQUENCE</scope>
</reference>
<dbReference type="EMBL" id="KY705084">
    <property type="protein sequence ID" value="AUW55576.1"/>
    <property type="molecule type" value="Genomic_DNA"/>
</dbReference>
<keyword evidence="1" id="KW-0150">Chloroplast</keyword>
<dbReference type="GO" id="GO:0016740">
    <property type="term" value="F:transferase activity"/>
    <property type="evidence" value="ECO:0007669"/>
    <property type="project" value="UniProtKB-KW"/>
</dbReference>
<evidence type="ECO:0000313" key="1">
    <source>
        <dbReference type="EMBL" id="AUW55576.1"/>
    </source>
</evidence>
<geneLocation type="chloroplast" evidence="1"/>
<accession>A0A2L0A1D0</accession>
<dbReference type="GeneID" id="35994101"/>
<gene>
    <name evidence="1" type="primary">accD</name>
</gene>
<keyword evidence="1" id="KW-0934">Plastid</keyword>
<keyword evidence="1" id="KW-0808">Transferase</keyword>